<feature type="transmembrane region" description="Helical" evidence="1">
    <location>
        <begin position="40"/>
        <end position="60"/>
    </location>
</feature>
<gene>
    <name evidence="2" type="ORF">UFOPK3516_01051</name>
</gene>
<organism evidence="2">
    <name type="scientific">freshwater metagenome</name>
    <dbReference type="NCBI Taxonomy" id="449393"/>
    <lineage>
        <taxon>unclassified sequences</taxon>
        <taxon>metagenomes</taxon>
        <taxon>ecological metagenomes</taxon>
    </lineage>
</organism>
<accession>A0A6J7G5N6</accession>
<dbReference type="AlphaFoldDB" id="A0A6J7G5N6"/>
<keyword evidence="1" id="KW-0472">Membrane</keyword>
<dbReference type="EMBL" id="CAFBMB010000083">
    <property type="protein sequence ID" value="CAB4903371.1"/>
    <property type="molecule type" value="Genomic_DNA"/>
</dbReference>
<evidence type="ECO:0000256" key="1">
    <source>
        <dbReference type="SAM" id="Phobius"/>
    </source>
</evidence>
<sequence length="216" mass="23570">MGKHVALSDSSRLDARTVRRRIRATTWSQRGVFLRHGPSLLLGTMILTLALIMVTVVDPYSGAVASPSFRLTYDSWQGPVQTLRAASASQTSARDGVDTVAGLHGLMGVPAAGLPDPTSAQAIGYRMVAERGWSVQEYDCLVLLWNRESHWNVYANNPSSGAYGIPQSLPGEKMATVGADWQTNPTTQITWGLNYIQARYDTPCGAWAHSEATNWY</sequence>
<protein>
    <submittedName>
        <fullName evidence="2">Unannotated protein</fullName>
    </submittedName>
</protein>
<proteinExistence type="predicted"/>
<keyword evidence="1" id="KW-0812">Transmembrane</keyword>
<dbReference type="SUPFAM" id="SSF53955">
    <property type="entry name" value="Lysozyme-like"/>
    <property type="match status" value="1"/>
</dbReference>
<evidence type="ECO:0000313" key="2">
    <source>
        <dbReference type="EMBL" id="CAB4903371.1"/>
    </source>
</evidence>
<name>A0A6J7G5N6_9ZZZZ</name>
<dbReference type="InterPro" id="IPR023346">
    <property type="entry name" value="Lysozyme-like_dom_sf"/>
</dbReference>
<reference evidence="2" key="1">
    <citation type="submission" date="2020-05" db="EMBL/GenBank/DDBJ databases">
        <authorList>
            <person name="Chiriac C."/>
            <person name="Salcher M."/>
            <person name="Ghai R."/>
            <person name="Kavagutti S V."/>
        </authorList>
    </citation>
    <scope>NUCLEOTIDE SEQUENCE</scope>
</reference>
<keyword evidence="1" id="KW-1133">Transmembrane helix</keyword>